<dbReference type="PRINTS" id="PR00507">
    <property type="entry name" value="N12N6MTFRASE"/>
</dbReference>
<feature type="domain" description="Type II methyltransferase M.TaqI-like" evidence="6">
    <location>
        <begin position="124"/>
        <end position="399"/>
    </location>
</feature>
<evidence type="ECO:0000256" key="2">
    <source>
        <dbReference type="ARBA" id="ARBA00022603"/>
    </source>
</evidence>
<dbReference type="PROSITE" id="PS00092">
    <property type="entry name" value="N6_MTASE"/>
    <property type="match status" value="1"/>
</dbReference>
<name>A0ABX1THS0_9PROT</name>
<keyword evidence="8" id="KW-1185">Reference proteome</keyword>
<dbReference type="EC" id="2.1.1.72" evidence="1"/>
<feature type="non-terminal residue" evidence="7">
    <location>
        <position position="1"/>
    </location>
</feature>
<evidence type="ECO:0000259" key="6">
    <source>
        <dbReference type="Pfam" id="PF07669"/>
    </source>
</evidence>
<evidence type="ECO:0000256" key="3">
    <source>
        <dbReference type="ARBA" id="ARBA00022679"/>
    </source>
</evidence>
<dbReference type="SUPFAM" id="SSF53335">
    <property type="entry name" value="S-adenosyl-L-methionine-dependent methyltransferases"/>
    <property type="match status" value="1"/>
</dbReference>
<evidence type="ECO:0000256" key="4">
    <source>
        <dbReference type="ARBA" id="ARBA00022691"/>
    </source>
</evidence>
<dbReference type="InterPro" id="IPR050953">
    <property type="entry name" value="N4_N6_ade-DNA_methylase"/>
</dbReference>
<dbReference type="RefSeq" id="WP_211203552.1">
    <property type="nucleotide sequence ID" value="NZ_SPMX01000145.1"/>
</dbReference>
<keyword evidence="3" id="KW-0808">Transferase</keyword>
<dbReference type="Pfam" id="PF07669">
    <property type="entry name" value="Eco57I"/>
    <property type="match status" value="1"/>
</dbReference>
<dbReference type="PANTHER" id="PTHR33841:SF1">
    <property type="entry name" value="DNA METHYLTRANSFERASE A"/>
    <property type="match status" value="1"/>
</dbReference>
<dbReference type="PANTHER" id="PTHR33841">
    <property type="entry name" value="DNA METHYLTRANSFERASE YEEA-RELATED"/>
    <property type="match status" value="1"/>
</dbReference>
<gene>
    <name evidence="7" type="ORF">E4Q08_23640</name>
</gene>
<keyword evidence="2" id="KW-0489">Methyltransferase</keyword>
<dbReference type="Gene3D" id="3.40.50.150">
    <property type="entry name" value="Vaccinia Virus protein VP39"/>
    <property type="match status" value="2"/>
</dbReference>
<accession>A0ABX1THS0</accession>
<dbReference type="EMBL" id="SPMX01000145">
    <property type="protein sequence ID" value="NMQ08006.1"/>
    <property type="molecule type" value="Genomic_DNA"/>
</dbReference>
<dbReference type="Proteomes" id="UP000886469">
    <property type="component" value="Unassembled WGS sequence"/>
</dbReference>
<dbReference type="InterPro" id="IPR002052">
    <property type="entry name" value="DNA_methylase_N6_adenine_CS"/>
</dbReference>
<sequence>LVDNTLGRLWLQMHPGSALAPTEPPPLPDERISDQPVADYLVPRTGERIRYQRLGEDGQVATFKRARDITLLDPACGTMHFGQYAFGLFHRMYLDEIEHAGQPGWPAEPSIREPRDIPAAILENNLFGVDIDPRAIQIASLSLLLTTKEAALKHGFSPLDVKVHRSNLVVANAVDLGAERLQALVDHIGARLGASDLRQRLFKTLWENLQHVGELGSLIQVRESVERVLDDWVDTRAREKGFKKPIVDLTGPQKSFEFAEELDRKRARQLVLECQILGDEARQIQDELLAAIENAAAEASGDPSERLFAEDTARGLKLLQTLSRHYDVVVMNPPYGAFVPKVKEFVKVAYPLTANDIYATFIDRATQLTEPEGYVGALVSATFTNLASFENLRAQILLKRNPLLLMLELGLGILDDANVRAAAIVLRGGYR</sequence>
<evidence type="ECO:0000313" key="7">
    <source>
        <dbReference type="EMBL" id="NMQ08006.1"/>
    </source>
</evidence>
<proteinExistence type="predicted"/>
<dbReference type="InterPro" id="IPR011639">
    <property type="entry name" value="MethylTrfase_TaqI-like_dom"/>
</dbReference>
<protein>
    <recommendedName>
        <fullName evidence="1">site-specific DNA-methyltransferase (adenine-specific)</fullName>
        <ecNumber evidence="1">2.1.1.72</ecNumber>
    </recommendedName>
</protein>
<evidence type="ECO:0000256" key="1">
    <source>
        <dbReference type="ARBA" id="ARBA00011900"/>
    </source>
</evidence>
<evidence type="ECO:0000313" key="8">
    <source>
        <dbReference type="Proteomes" id="UP000886469"/>
    </source>
</evidence>
<evidence type="ECO:0000256" key="5">
    <source>
        <dbReference type="ARBA" id="ARBA00047942"/>
    </source>
</evidence>
<comment type="catalytic activity">
    <reaction evidence="5">
        <text>a 2'-deoxyadenosine in DNA + S-adenosyl-L-methionine = an N(6)-methyl-2'-deoxyadenosine in DNA + S-adenosyl-L-homocysteine + H(+)</text>
        <dbReference type="Rhea" id="RHEA:15197"/>
        <dbReference type="Rhea" id="RHEA-COMP:12418"/>
        <dbReference type="Rhea" id="RHEA-COMP:12419"/>
        <dbReference type="ChEBI" id="CHEBI:15378"/>
        <dbReference type="ChEBI" id="CHEBI:57856"/>
        <dbReference type="ChEBI" id="CHEBI:59789"/>
        <dbReference type="ChEBI" id="CHEBI:90615"/>
        <dbReference type="ChEBI" id="CHEBI:90616"/>
        <dbReference type="EC" id="2.1.1.72"/>
    </reaction>
</comment>
<comment type="caution">
    <text evidence="7">The sequence shown here is derived from an EMBL/GenBank/DDBJ whole genome shotgun (WGS) entry which is preliminary data.</text>
</comment>
<organism evidence="7 8">
    <name type="scientific">Candidatus Accumulibacter contiguus</name>
    <dbReference type="NCBI Taxonomy" id="2954381"/>
    <lineage>
        <taxon>Bacteria</taxon>
        <taxon>Pseudomonadati</taxon>
        <taxon>Pseudomonadota</taxon>
        <taxon>Betaproteobacteria</taxon>
        <taxon>Candidatus Accumulibacter</taxon>
    </lineage>
</organism>
<dbReference type="InterPro" id="IPR029063">
    <property type="entry name" value="SAM-dependent_MTases_sf"/>
</dbReference>
<reference evidence="7" key="1">
    <citation type="submission" date="2019-03" db="EMBL/GenBank/DDBJ databases">
        <title>Metabolic reconstructions from genomes of highly enriched 'Candidatus Accumulibacter' and 'Candidatus Competibacter' bioreactor populations.</title>
        <authorList>
            <person name="Annavajhala M.K."/>
            <person name="Welles L."/>
            <person name="Abbas B."/>
            <person name="Sorokin D."/>
            <person name="Park H."/>
            <person name="Van Loosdrecht M."/>
            <person name="Chandran K."/>
        </authorList>
    </citation>
    <scope>NUCLEOTIDE SEQUENCE</scope>
    <source>
        <strain evidence="7">SBR_L</strain>
    </source>
</reference>
<keyword evidence="4" id="KW-0949">S-adenosyl-L-methionine</keyword>